<name>A0AAV9CN43_ACOCL</name>
<reference evidence="2" key="1">
    <citation type="journal article" date="2023" name="Nat. Commun.">
        <title>Diploid and tetraploid genomes of Acorus and the evolution of monocots.</title>
        <authorList>
            <person name="Ma L."/>
            <person name="Liu K.W."/>
            <person name="Li Z."/>
            <person name="Hsiao Y.Y."/>
            <person name="Qi Y."/>
            <person name="Fu T."/>
            <person name="Tang G.D."/>
            <person name="Zhang D."/>
            <person name="Sun W.H."/>
            <person name="Liu D.K."/>
            <person name="Li Y."/>
            <person name="Chen G.Z."/>
            <person name="Liu X.D."/>
            <person name="Liao X.Y."/>
            <person name="Jiang Y.T."/>
            <person name="Yu X."/>
            <person name="Hao Y."/>
            <person name="Huang J."/>
            <person name="Zhao X.W."/>
            <person name="Ke S."/>
            <person name="Chen Y.Y."/>
            <person name="Wu W.L."/>
            <person name="Hsu J.L."/>
            <person name="Lin Y.F."/>
            <person name="Huang M.D."/>
            <person name="Li C.Y."/>
            <person name="Huang L."/>
            <person name="Wang Z.W."/>
            <person name="Zhao X."/>
            <person name="Zhong W.Y."/>
            <person name="Peng D.H."/>
            <person name="Ahmad S."/>
            <person name="Lan S."/>
            <person name="Zhang J.S."/>
            <person name="Tsai W.C."/>
            <person name="Van de Peer Y."/>
            <person name="Liu Z.J."/>
        </authorList>
    </citation>
    <scope>NUCLEOTIDE SEQUENCE</scope>
    <source>
        <strain evidence="2">CP</strain>
    </source>
</reference>
<feature type="domain" description="DUF3700" evidence="1">
    <location>
        <begin position="2"/>
        <end position="246"/>
    </location>
</feature>
<keyword evidence="3" id="KW-1185">Reference proteome</keyword>
<evidence type="ECO:0000313" key="2">
    <source>
        <dbReference type="EMBL" id="KAK1290488.1"/>
    </source>
</evidence>
<dbReference type="SUPFAM" id="SSF56235">
    <property type="entry name" value="N-terminal nucleophile aminohydrolases (Ntn hydrolases)"/>
    <property type="match status" value="1"/>
</dbReference>
<accession>A0AAV9CN43</accession>
<dbReference type="SMART" id="SM01172">
    <property type="entry name" value="DUF3700"/>
    <property type="match status" value="1"/>
</dbReference>
<gene>
    <name evidence="2" type="primary">TSJT1</name>
    <name evidence="2" type="ORF">QJS10_CPB18g01488</name>
</gene>
<evidence type="ECO:0000313" key="3">
    <source>
        <dbReference type="Proteomes" id="UP001180020"/>
    </source>
</evidence>
<organism evidence="2 3">
    <name type="scientific">Acorus calamus</name>
    <name type="common">Sweet flag</name>
    <dbReference type="NCBI Taxonomy" id="4465"/>
    <lineage>
        <taxon>Eukaryota</taxon>
        <taxon>Viridiplantae</taxon>
        <taxon>Streptophyta</taxon>
        <taxon>Embryophyta</taxon>
        <taxon>Tracheophyta</taxon>
        <taxon>Spermatophyta</taxon>
        <taxon>Magnoliopsida</taxon>
        <taxon>Liliopsida</taxon>
        <taxon>Acoraceae</taxon>
        <taxon>Acorus</taxon>
    </lineage>
</organism>
<proteinExistence type="predicted"/>
<dbReference type="EMBL" id="JAUJYO010000018">
    <property type="protein sequence ID" value="KAK1290488.1"/>
    <property type="molecule type" value="Genomic_DNA"/>
</dbReference>
<dbReference type="PANTHER" id="PTHR45952:SF8">
    <property type="entry name" value="STEM-SPECIFIC PROTEIN TSJT1"/>
    <property type="match status" value="1"/>
</dbReference>
<evidence type="ECO:0000259" key="1">
    <source>
        <dbReference type="SMART" id="SM01172"/>
    </source>
</evidence>
<comment type="caution">
    <text evidence="2">The sequence shown here is derived from an EMBL/GenBank/DDBJ whole genome shotgun (WGS) entry which is preliminary data.</text>
</comment>
<dbReference type="Gene3D" id="3.60.20.10">
    <property type="entry name" value="Glutamine Phosphoribosylpyrophosphate, subunit 1, domain 1"/>
    <property type="match status" value="1"/>
</dbReference>
<dbReference type="InterPro" id="IPR029055">
    <property type="entry name" value="Ntn_hydrolases_N"/>
</dbReference>
<protein>
    <submittedName>
        <fullName evidence="2">Stem-specific protein TSJT1</fullName>
    </submittedName>
</protein>
<dbReference type="InterPro" id="IPR024286">
    <property type="entry name" value="DUF3700"/>
</dbReference>
<reference evidence="2" key="2">
    <citation type="submission" date="2023-06" db="EMBL/GenBank/DDBJ databases">
        <authorList>
            <person name="Ma L."/>
            <person name="Liu K.-W."/>
            <person name="Li Z."/>
            <person name="Hsiao Y.-Y."/>
            <person name="Qi Y."/>
            <person name="Fu T."/>
            <person name="Tang G."/>
            <person name="Zhang D."/>
            <person name="Sun W.-H."/>
            <person name="Liu D.-K."/>
            <person name="Li Y."/>
            <person name="Chen G.-Z."/>
            <person name="Liu X.-D."/>
            <person name="Liao X.-Y."/>
            <person name="Jiang Y.-T."/>
            <person name="Yu X."/>
            <person name="Hao Y."/>
            <person name="Huang J."/>
            <person name="Zhao X.-W."/>
            <person name="Ke S."/>
            <person name="Chen Y.-Y."/>
            <person name="Wu W.-L."/>
            <person name="Hsu J.-L."/>
            <person name="Lin Y.-F."/>
            <person name="Huang M.-D."/>
            <person name="Li C.-Y."/>
            <person name="Huang L."/>
            <person name="Wang Z.-W."/>
            <person name="Zhao X."/>
            <person name="Zhong W.-Y."/>
            <person name="Peng D.-H."/>
            <person name="Ahmad S."/>
            <person name="Lan S."/>
            <person name="Zhang J.-S."/>
            <person name="Tsai W.-C."/>
            <person name="Van De Peer Y."/>
            <person name="Liu Z.-J."/>
        </authorList>
    </citation>
    <scope>NUCLEOTIDE SEQUENCE</scope>
    <source>
        <strain evidence="2">CP</strain>
        <tissue evidence="2">Leaves</tissue>
    </source>
</reference>
<sequence length="270" mass="29509">MLAVFENSIGKPPEPLGVSLIGRTTSKSRPEIADLYGSRRPDSTFYNLSNGNFIAVSRDAGNLVRPSVVVMDDVFCIFIGNIENICDLRRHYGLSRNTNEAMLLVEVYKVLRDRAPYPTDQVINDLTGEFAFLLFDAKFNHVFAARLGDGGSPGETEEGEEGGVGMVECKGEFVQAAAALVVGETWSQKYVKVIAEITLTPPWVNDTGCVFLSGSGLVSFVHPMYKVRAIKREDEKGNICGVMFQVDLFSRLPSIPRVGSAANWGDSAVM</sequence>
<dbReference type="AlphaFoldDB" id="A0AAV9CN43"/>
<dbReference type="Pfam" id="PF12481">
    <property type="entry name" value="DUF3700"/>
    <property type="match status" value="1"/>
</dbReference>
<dbReference type="InterPro" id="IPR044828">
    <property type="entry name" value="TSJT1-like"/>
</dbReference>
<dbReference type="PANTHER" id="PTHR45952">
    <property type="entry name" value="ALUMINUM INDUCED PROTEIN WITH YGL AND LRDR MOTIFS"/>
    <property type="match status" value="1"/>
</dbReference>
<dbReference type="Proteomes" id="UP001180020">
    <property type="component" value="Unassembled WGS sequence"/>
</dbReference>